<accession>A0ACB7ZZ04</accession>
<organism evidence="1 2">
    <name type="scientific">Hygrophoropsis aurantiaca</name>
    <dbReference type="NCBI Taxonomy" id="72124"/>
    <lineage>
        <taxon>Eukaryota</taxon>
        <taxon>Fungi</taxon>
        <taxon>Dikarya</taxon>
        <taxon>Basidiomycota</taxon>
        <taxon>Agaricomycotina</taxon>
        <taxon>Agaricomycetes</taxon>
        <taxon>Agaricomycetidae</taxon>
        <taxon>Boletales</taxon>
        <taxon>Coniophorineae</taxon>
        <taxon>Hygrophoropsidaceae</taxon>
        <taxon>Hygrophoropsis</taxon>
    </lineage>
</organism>
<dbReference type="Proteomes" id="UP000790377">
    <property type="component" value="Unassembled WGS sequence"/>
</dbReference>
<reference evidence="1" key="1">
    <citation type="journal article" date="2021" name="New Phytol.">
        <title>Evolutionary innovations through gain and loss of genes in the ectomycorrhizal Boletales.</title>
        <authorList>
            <person name="Wu G."/>
            <person name="Miyauchi S."/>
            <person name="Morin E."/>
            <person name="Kuo A."/>
            <person name="Drula E."/>
            <person name="Varga T."/>
            <person name="Kohler A."/>
            <person name="Feng B."/>
            <person name="Cao Y."/>
            <person name="Lipzen A."/>
            <person name="Daum C."/>
            <person name="Hundley H."/>
            <person name="Pangilinan J."/>
            <person name="Johnson J."/>
            <person name="Barry K."/>
            <person name="LaButti K."/>
            <person name="Ng V."/>
            <person name="Ahrendt S."/>
            <person name="Min B."/>
            <person name="Choi I.G."/>
            <person name="Park H."/>
            <person name="Plett J.M."/>
            <person name="Magnuson J."/>
            <person name="Spatafora J.W."/>
            <person name="Nagy L.G."/>
            <person name="Henrissat B."/>
            <person name="Grigoriev I.V."/>
            <person name="Yang Z.L."/>
            <person name="Xu J."/>
            <person name="Martin F.M."/>
        </authorList>
    </citation>
    <scope>NUCLEOTIDE SEQUENCE</scope>
    <source>
        <strain evidence="1">ATCC 28755</strain>
    </source>
</reference>
<dbReference type="EMBL" id="MU268014">
    <property type="protein sequence ID" value="KAH7906475.1"/>
    <property type="molecule type" value="Genomic_DNA"/>
</dbReference>
<keyword evidence="2" id="KW-1185">Reference proteome</keyword>
<evidence type="ECO:0000313" key="2">
    <source>
        <dbReference type="Proteomes" id="UP000790377"/>
    </source>
</evidence>
<gene>
    <name evidence="1" type="ORF">BJ138DRAFT_629259</name>
</gene>
<proteinExistence type="predicted"/>
<protein>
    <submittedName>
        <fullName evidence="1">Uncharacterized protein</fullName>
    </submittedName>
</protein>
<name>A0ACB7ZZ04_9AGAM</name>
<comment type="caution">
    <text evidence="1">The sequence shown here is derived from an EMBL/GenBank/DDBJ whole genome shotgun (WGS) entry which is preliminary data.</text>
</comment>
<sequence length="314" mass="34574">MASETDKLRGKLSLIDASLDELEAHLQPLIEKSLPETLVGLETIQQAKLQVALPYLVYDLIFSECRYISNSISIFIEISVYLKARGIDPRTHPVIAELDSVRQYFQKIKDAEDSETKKRAGIDKAAASRFIKHAIAQVNYTATSGGSSEIAASAGTRDVHIPIKVTSKMAERAEYEKTLKDIGSEEEEELEIFDQASNSSSAEDEMEQVPAQRVKGKGKQREVDNGERGRDGSGSIRKRPRIDPFAGYDDTLATKNTSPKKQSSVSASVIRDNTQTDETPSNPSDRSTPLSGSDAKKKAKVAKKAKRRSKKSID</sequence>
<evidence type="ECO:0000313" key="1">
    <source>
        <dbReference type="EMBL" id="KAH7906475.1"/>
    </source>
</evidence>